<proteinExistence type="predicted"/>
<dbReference type="RefSeq" id="WP_066671773.1">
    <property type="nucleotide sequence ID" value="NZ_LYVF01000198.1"/>
</dbReference>
<dbReference type="CDD" id="cd00009">
    <property type="entry name" value="AAA"/>
    <property type="match status" value="1"/>
</dbReference>
<dbReference type="PROSITE" id="PS00676">
    <property type="entry name" value="SIGMA54_INTERACT_2"/>
    <property type="match status" value="1"/>
</dbReference>
<reference evidence="9 10" key="1">
    <citation type="submission" date="2016-04" db="EMBL/GenBank/DDBJ databases">
        <authorList>
            <person name="Evans L.H."/>
            <person name="Alamgir A."/>
            <person name="Owens N."/>
            <person name="Weber N.D."/>
            <person name="Virtaneva K."/>
            <person name="Barbian K."/>
            <person name="Babar A."/>
            <person name="Rosenke K."/>
        </authorList>
    </citation>
    <scope>NUCLEOTIDE SEQUENCE [LARGE SCALE GENOMIC DNA]</scope>
    <source>
        <strain evidence="9 10">LMa1</strain>
    </source>
</reference>
<dbReference type="InterPro" id="IPR035965">
    <property type="entry name" value="PAS-like_dom_sf"/>
</dbReference>
<evidence type="ECO:0000259" key="8">
    <source>
        <dbReference type="PROSITE" id="PS50112"/>
    </source>
</evidence>
<dbReference type="CDD" id="cd00130">
    <property type="entry name" value="PAS"/>
    <property type="match status" value="1"/>
</dbReference>
<dbReference type="InterPro" id="IPR025662">
    <property type="entry name" value="Sigma_54_int_dom_ATP-bd_1"/>
</dbReference>
<comment type="caution">
    <text evidence="9">The sequence shown here is derived from an EMBL/GenBank/DDBJ whole genome shotgun (WGS) entry which is preliminary data.</text>
</comment>
<feature type="domain" description="Sigma-54 factor interaction" evidence="7">
    <location>
        <begin position="218"/>
        <end position="448"/>
    </location>
</feature>
<dbReference type="SMART" id="SM00382">
    <property type="entry name" value="AAA"/>
    <property type="match status" value="1"/>
</dbReference>
<dbReference type="Pfam" id="PF00158">
    <property type="entry name" value="Sigma54_activat"/>
    <property type="match status" value="1"/>
</dbReference>
<dbReference type="InterPro" id="IPR003593">
    <property type="entry name" value="AAA+_ATPase"/>
</dbReference>
<dbReference type="EMBL" id="LYVF01000198">
    <property type="protein sequence ID" value="OAT79361.1"/>
    <property type="molecule type" value="Genomic_DNA"/>
</dbReference>
<dbReference type="STRING" id="1838280.A6M21_16060"/>
<name>A0A1B7LAX0_9FIRM</name>
<dbReference type="SUPFAM" id="SSF55785">
    <property type="entry name" value="PYP-like sensor domain (PAS domain)"/>
    <property type="match status" value="1"/>
</dbReference>
<evidence type="ECO:0000256" key="5">
    <source>
        <dbReference type="ARBA" id="ARBA00023159"/>
    </source>
</evidence>
<feature type="domain" description="PAS" evidence="8">
    <location>
        <begin position="78"/>
        <end position="129"/>
    </location>
</feature>
<dbReference type="Pfam" id="PF25601">
    <property type="entry name" value="AAA_lid_14"/>
    <property type="match status" value="1"/>
</dbReference>
<dbReference type="InterPro" id="IPR000014">
    <property type="entry name" value="PAS"/>
</dbReference>
<dbReference type="Pfam" id="PF13426">
    <property type="entry name" value="PAS_9"/>
    <property type="match status" value="1"/>
</dbReference>
<dbReference type="PROSITE" id="PS50045">
    <property type="entry name" value="SIGMA54_INTERACT_4"/>
    <property type="match status" value="1"/>
</dbReference>
<dbReference type="OrthoDB" id="1803236at2"/>
<dbReference type="PROSITE" id="PS00675">
    <property type="entry name" value="SIGMA54_INTERACT_1"/>
    <property type="match status" value="1"/>
</dbReference>
<dbReference type="Gene3D" id="3.30.450.20">
    <property type="entry name" value="PAS domain"/>
    <property type="match status" value="1"/>
</dbReference>
<dbReference type="GO" id="GO:0043565">
    <property type="term" value="F:sequence-specific DNA binding"/>
    <property type="evidence" value="ECO:0007669"/>
    <property type="project" value="InterPro"/>
</dbReference>
<evidence type="ECO:0000256" key="3">
    <source>
        <dbReference type="ARBA" id="ARBA00023015"/>
    </source>
</evidence>
<dbReference type="SUPFAM" id="SSF52540">
    <property type="entry name" value="P-loop containing nucleoside triphosphate hydrolases"/>
    <property type="match status" value="1"/>
</dbReference>
<dbReference type="Pfam" id="PF02954">
    <property type="entry name" value="HTH_8"/>
    <property type="match status" value="1"/>
</dbReference>
<keyword evidence="4" id="KW-0238">DNA-binding</keyword>
<keyword evidence="10" id="KW-1185">Reference proteome</keyword>
<evidence type="ECO:0000259" key="7">
    <source>
        <dbReference type="PROSITE" id="PS50045"/>
    </source>
</evidence>
<keyword evidence="6" id="KW-0804">Transcription</keyword>
<evidence type="ECO:0000256" key="2">
    <source>
        <dbReference type="ARBA" id="ARBA00022840"/>
    </source>
</evidence>
<dbReference type="SMART" id="SM00091">
    <property type="entry name" value="PAS"/>
    <property type="match status" value="1"/>
</dbReference>
<dbReference type="GO" id="GO:0005524">
    <property type="term" value="F:ATP binding"/>
    <property type="evidence" value="ECO:0007669"/>
    <property type="project" value="UniProtKB-KW"/>
</dbReference>
<evidence type="ECO:0000256" key="1">
    <source>
        <dbReference type="ARBA" id="ARBA00022741"/>
    </source>
</evidence>
<dbReference type="GO" id="GO:0006355">
    <property type="term" value="P:regulation of DNA-templated transcription"/>
    <property type="evidence" value="ECO:0007669"/>
    <property type="project" value="InterPro"/>
</dbReference>
<dbReference type="PRINTS" id="PR01590">
    <property type="entry name" value="HTHFIS"/>
</dbReference>
<gene>
    <name evidence="9" type="ORF">A6M21_16060</name>
</gene>
<dbReference type="PROSITE" id="PS00688">
    <property type="entry name" value="SIGMA54_INTERACT_3"/>
    <property type="match status" value="1"/>
</dbReference>
<organism evidence="9 10">
    <name type="scientific">Desulfotomaculum copahuensis</name>
    <dbReference type="NCBI Taxonomy" id="1838280"/>
    <lineage>
        <taxon>Bacteria</taxon>
        <taxon>Bacillati</taxon>
        <taxon>Bacillota</taxon>
        <taxon>Clostridia</taxon>
        <taxon>Eubacteriales</taxon>
        <taxon>Desulfotomaculaceae</taxon>
        <taxon>Desulfotomaculum</taxon>
    </lineage>
</organism>
<dbReference type="Proteomes" id="UP000078532">
    <property type="component" value="Unassembled WGS sequence"/>
</dbReference>
<dbReference type="InterPro" id="IPR058031">
    <property type="entry name" value="AAA_lid_NorR"/>
</dbReference>
<keyword evidence="5" id="KW-0010">Activator</keyword>
<keyword evidence="1" id="KW-0547">Nucleotide-binding</keyword>
<dbReference type="InterPro" id="IPR025943">
    <property type="entry name" value="Sigma_54_int_dom_ATP-bd_2"/>
</dbReference>
<dbReference type="InterPro" id="IPR027417">
    <property type="entry name" value="P-loop_NTPase"/>
</dbReference>
<dbReference type="FunFam" id="1.10.8.60:FF:000014">
    <property type="entry name" value="DNA-binding transcriptional regulator NtrC"/>
    <property type="match status" value="1"/>
</dbReference>
<evidence type="ECO:0000256" key="4">
    <source>
        <dbReference type="ARBA" id="ARBA00023125"/>
    </source>
</evidence>
<dbReference type="Gene3D" id="1.10.10.60">
    <property type="entry name" value="Homeodomain-like"/>
    <property type="match status" value="1"/>
</dbReference>
<dbReference type="InterPro" id="IPR002197">
    <property type="entry name" value="HTH_Fis"/>
</dbReference>
<evidence type="ECO:0000313" key="9">
    <source>
        <dbReference type="EMBL" id="OAT79361.1"/>
    </source>
</evidence>
<dbReference type="PANTHER" id="PTHR32071">
    <property type="entry name" value="TRANSCRIPTIONAL REGULATORY PROTEIN"/>
    <property type="match status" value="1"/>
</dbReference>
<sequence length="537" mass="60112">MYLEKKLLVRDFLAPPPPGEELNTYARRGAEILDQHILGLIPFLREHNVAVAGDDGRVTGVLVLEKVVEKLVEFIRDSEAVLSSVLGATDDVICAIDHEDTVIGWNRKAELLYGIKPTDIIGKSIHNFFTNLVVTRVSREDCEVYAEYHQPCQDTHVLINAVPIRRGGRIIGGISAEKDVTEVIQLNRALSRASYQVKALKEAIQKNELKNVDPFSKMYGHHSRLKDVVDLARRAAPTDATVLIRGESGTGKEILARAIHEASDRAGKPFVVVNCGAIPADLFESEIFGYEHGAFTGAGLKGKPGLLEMASEGTIFLDEIGELPPNLQVKLLRVLQERVFYRVGGSRPVSVDIRVLSATNRQLEEMVASGEFREDLYYRLNVINIEMPPLRERRADIPELIYHFLQGYCQLYGKEISKVEPGVIAALISYAWPGNVRELKNTVERMVVLAEGHMITEKDLPKYLQEHAVNFKPREENQPHLAAAAEQTEREVILKALQEAGGNRTMTARLLGVPRSTLYYKMNRLGLMKGKKRWQRG</sequence>
<dbReference type="InterPro" id="IPR002078">
    <property type="entry name" value="Sigma_54_int"/>
</dbReference>
<dbReference type="PROSITE" id="PS50112">
    <property type="entry name" value="PAS"/>
    <property type="match status" value="1"/>
</dbReference>
<keyword evidence="3" id="KW-0805">Transcription regulation</keyword>
<evidence type="ECO:0000313" key="10">
    <source>
        <dbReference type="Proteomes" id="UP000078532"/>
    </source>
</evidence>
<dbReference type="NCBIfam" id="TIGR00229">
    <property type="entry name" value="sensory_box"/>
    <property type="match status" value="1"/>
</dbReference>
<dbReference type="Gene3D" id="3.40.50.300">
    <property type="entry name" value="P-loop containing nucleotide triphosphate hydrolases"/>
    <property type="match status" value="1"/>
</dbReference>
<dbReference type="Gene3D" id="1.10.8.60">
    <property type="match status" value="1"/>
</dbReference>
<protein>
    <submittedName>
        <fullName evidence="9">Sigma-54-dependent Fis family transcriptional regulator</fullName>
    </submittedName>
</protein>
<dbReference type="FunFam" id="3.40.50.300:FF:000006">
    <property type="entry name" value="DNA-binding transcriptional regulator NtrC"/>
    <property type="match status" value="1"/>
</dbReference>
<dbReference type="InterPro" id="IPR009057">
    <property type="entry name" value="Homeodomain-like_sf"/>
</dbReference>
<accession>A0A1B7LAX0</accession>
<keyword evidence="2" id="KW-0067">ATP-binding</keyword>
<dbReference type="SUPFAM" id="SSF46689">
    <property type="entry name" value="Homeodomain-like"/>
    <property type="match status" value="1"/>
</dbReference>
<dbReference type="AlphaFoldDB" id="A0A1B7LAX0"/>
<evidence type="ECO:0000256" key="6">
    <source>
        <dbReference type="ARBA" id="ARBA00023163"/>
    </source>
</evidence>
<dbReference type="InterPro" id="IPR025944">
    <property type="entry name" value="Sigma_54_int_dom_CS"/>
</dbReference>